<accession>A0ABS8NFN2</accession>
<evidence type="ECO:0000256" key="5">
    <source>
        <dbReference type="ARBA" id="ARBA00023136"/>
    </source>
</evidence>
<evidence type="ECO:0000256" key="4">
    <source>
        <dbReference type="ARBA" id="ARBA00022989"/>
    </source>
</evidence>
<reference evidence="7" key="1">
    <citation type="submission" date="2021-11" db="EMBL/GenBank/DDBJ databases">
        <title>Genome sequence.</title>
        <authorList>
            <person name="Sun Q."/>
        </authorList>
    </citation>
    <scope>NUCLEOTIDE SEQUENCE</scope>
    <source>
        <strain evidence="7">JC740</strain>
    </source>
</reference>
<keyword evidence="2" id="KW-1003">Cell membrane</keyword>
<evidence type="ECO:0000256" key="3">
    <source>
        <dbReference type="ARBA" id="ARBA00022692"/>
    </source>
</evidence>
<feature type="transmembrane region" description="Helical" evidence="6">
    <location>
        <begin position="281"/>
        <end position="302"/>
    </location>
</feature>
<feature type="transmembrane region" description="Helical" evidence="6">
    <location>
        <begin position="399"/>
        <end position="422"/>
    </location>
</feature>
<dbReference type="RefSeq" id="WP_230273174.1">
    <property type="nucleotide sequence ID" value="NZ_JAJKFW010000020.1"/>
</dbReference>
<evidence type="ECO:0000256" key="1">
    <source>
        <dbReference type="ARBA" id="ARBA00004651"/>
    </source>
</evidence>
<evidence type="ECO:0000313" key="8">
    <source>
        <dbReference type="Proteomes" id="UP001430306"/>
    </source>
</evidence>
<proteinExistence type="predicted"/>
<comment type="subcellular location">
    <subcellularLocation>
        <location evidence="1">Cell membrane</location>
        <topology evidence="1">Multi-pass membrane protein</topology>
    </subcellularLocation>
</comment>
<dbReference type="PANTHER" id="PTHR30250:SF11">
    <property type="entry name" value="O-ANTIGEN TRANSPORTER-RELATED"/>
    <property type="match status" value="1"/>
</dbReference>
<dbReference type="Proteomes" id="UP001430306">
    <property type="component" value="Unassembled WGS sequence"/>
</dbReference>
<dbReference type="EMBL" id="JAJKFW010000020">
    <property type="protein sequence ID" value="MCC9642365.1"/>
    <property type="molecule type" value="Genomic_DNA"/>
</dbReference>
<sequence length="497" mass="54055">MSDVAIKRSGMRGKVDKLRRRLSKQQGQSCGMILKTGIAFVLKVLSAIIAFAFNLVVARQLSHDDAGVFFLGLSLVIMLATFTRLGMDQAVTRLVAERIPERNWSGIRRCYRLSMILGLITSSVLAVVLMLGSGYLSKRVFQSELQPVLMVISVAIIPVALCMLHARFFQGLKQMVGLQLYQNLGPTLIYLSAIAVLWLSGSDTSNLNLSVGVLTLSYFVALAVAVLHWRLSSEGEFRHLDRSPELTESNVDPVSRSVVTDAADSHTGAELEKHHTIGMRYLLATSLPLWGITVVAMMDRWFGQLVVGAWCDISQVATFNVALRLAMLISIVVMSVNSISFPTFASLHRQNKTDELRRSALLASWMTLAMGLPLALFVLIFPGWLLGFFGAEFREGIHVLRALAIGQVANVASGSVGGLLVMTGHQNVSLKISIGTAIGMIALTLVLVPCLGILGAGIANALSVSVQMILCVVMVRYKLGFWPMGFHRSPSTQPSTL</sequence>
<dbReference type="CDD" id="cd13128">
    <property type="entry name" value="MATE_Wzx_like"/>
    <property type="match status" value="1"/>
</dbReference>
<keyword evidence="4 6" id="KW-1133">Transmembrane helix</keyword>
<feature type="transmembrane region" description="Helical" evidence="6">
    <location>
        <begin position="434"/>
        <end position="455"/>
    </location>
</feature>
<feature type="transmembrane region" description="Helical" evidence="6">
    <location>
        <begin position="148"/>
        <end position="168"/>
    </location>
</feature>
<dbReference type="InterPro" id="IPR050833">
    <property type="entry name" value="Poly_Biosynth_Transport"/>
</dbReference>
<feature type="transmembrane region" description="Helical" evidence="6">
    <location>
        <begin position="207"/>
        <end position="229"/>
    </location>
</feature>
<keyword evidence="8" id="KW-1185">Reference proteome</keyword>
<name>A0ABS8NFN2_9BACT</name>
<feature type="transmembrane region" description="Helical" evidence="6">
    <location>
        <begin position="359"/>
        <end position="387"/>
    </location>
</feature>
<evidence type="ECO:0000256" key="6">
    <source>
        <dbReference type="SAM" id="Phobius"/>
    </source>
</evidence>
<organism evidence="7 8">
    <name type="scientific">Rhodopirellula halodulae</name>
    <dbReference type="NCBI Taxonomy" id="2894198"/>
    <lineage>
        <taxon>Bacteria</taxon>
        <taxon>Pseudomonadati</taxon>
        <taxon>Planctomycetota</taxon>
        <taxon>Planctomycetia</taxon>
        <taxon>Pirellulales</taxon>
        <taxon>Pirellulaceae</taxon>
        <taxon>Rhodopirellula</taxon>
    </lineage>
</organism>
<dbReference type="PANTHER" id="PTHR30250">
    <property type="entry name" value="PST FAMILY PREDICTED COLANIC ACID TRANSPORTER"/>
    <property type="match status" value="1"/>
</dbReference>
<dbReference type="InterPro" id="IPR002797">
    <property type="entry name" value="Polysacc_synth"/>
</dbReference>
<evidence type="ECO:0000256" key="2">
    <source>
        <dbReference type="ARBA" id="ARBA00022475"/>
    </source>
</evidence>
<feature type="transmembrane region" description="Helical" evidence="6">
    <location>
        <begin position="461"/>
        <end position="479"/>
    </location>
</feature>
<evidence type="ECO:0000313" key="7">
    <source>
        <dbReference type="EMBL" id="MCC9642365.1"/>
    </source>
</evidence>
<feature type="transmembrane region" description="Helical" evidence="6">
    <location>
        <begin position="68"/>
        <end position="87"/>
    </location>
</feature>
<keyword evidence="5 6" id="KW-0472">Membrane</keyword>
<protein>
    <submittedName>
        <fullName evidence="7">Flippase</fullName>
    </submittedName>
</protein>
<comment type="caution">
    <text evidence="7">The sequence shown here is derived from an EMBL/GenBank/DDBJ whole genome shotgun (WGS) entry which is preliminary data.</text>
</comment>
<feature type="transmembrane region" description="Helical" evidence="6">
    <location>
        <begin position="113"/>
        <end position="136"/>
    </location>
</feature>
<gene>
    <name evidence="7" type="ORF">LOC71_08770</name>
</gene>
<feature type="transmembrane region" description="Helical" evidence="6">
    <location>
        <begin position="322"/>
        <end position="347"/>
    </location>
</feature>
<keyword evidence="3 6" id="KW-0812">Transmembrane</keyword>
<feature type="transmembrane region" description="Helical" evidence="6">
    <location>
        <begin position="180"/>
        <end position="201"/>
    </location>
</feature>
<feature type="transmembrane region" description="Helical" evidence="6">
    <location>
        <begin position="32"/>
        <end position="56"/>
    </location>
</feature>
<dbReference type="Pfam" id="PF01943">
    <property type="entry name" value="Polysacc_synt"/>
    <property type="match status" value="1"/>
</dbReference>